<evidence type="ECO:0000313" key="7">
    <source>
        <dbReference type="Proteomes" id="UP000477651"/>
    </source>
</evidence>
<evidence type="ECO:0000259" key="5">
    <source>
        <dbReference type="Pfam" id="PF04829"/>
    </source>
</evidence>
<reference evidence="6 7" key="1">
    <citation type="submission" date="2020-02" db="EMBL/GenBank/DDBJ databases">
        <title>Pelistega sp. NLN82 were isolated from wild rodents of the Hainan Island.</title>
        <authorList>
            <person name="Niu N."/>
            <person name="Zhou J."/>
        </authorList>
    </citation>
    <scope>NUCLEOTIDE SEQUENCE [LARGE SCALE GENOMIC DNA]</scope>
    <source>
        <strain evidence="6 7">NLN82</strain>
    </source>
</reference>
<comment type="caution">
    <text evidence="6">The sequence shown here is derived from an EMBL/GenBank/DDBJ whole genome shotgun (WGS) entry which is preliminary data.</text>
</comment>
<accession>A0A6L9Y8J1</accession>
<organism evidence="6 7">
    <name type="scientific">Pelistega ratti</name>
    <dbReference type="NCBI Taxonomy" id="2652177"/>
    <lineage>
        <taxon>Bacteria</taxon>
        <taxon>Pseudomonadati</taxon>
        <taxon>Pseudomonadota</taxon>
        <taxon>Betaproteobacteria</taxon>
        <taxon>Burkholderiales</taxon>
        <taxon>Alcaligenaceae</taxon>
        <taxon>Pelistega</taxon>
    </lineage>
</organism>
<keyword evidence="3" id="KW-1266">Target cell cytoplasm</keyword>
<gene>
    <name evidence="6" type="ORF">F9B74_09930</name>
</gene>
<comment type="subcellular location">
    <subcellularLocation>
        <location evidence="1">Target cell</location>
        <location evidence="1">Target cell cytoplasm</location>
    </subcellularLocation>
</comment>
<dbReference type="InterPro" id="IPR006914">
    <property type="entry name" value="VENN_dom"/>
</dbReference>
<feature type="non-terminal residue" evidence="6">
    <location>
        <position position="1"/>
    </location>
</feature>
<sequence>TQGDIQLKGVNLTAQDTLDVHSANDLQLQSVADTVSQRSQSKNSGWNVGGFVAASGSNYGGGIEATAHKGKGRENTDTITHQLTALKANTLNLSTQGDTTLKGASIQADTIKADIQGNLTIESEQDTHRHKSKHTQGSVGASAVISGTGSGASFNASHSKAKLNYQQVHTQSGLTAGQGGLQLNVGQHTHLKGGVIDSTADKNTFTTKTLTVENILNQSEIKVQSASVGVSTNPLQNAWSAVGTAASVVGGNIHKEDSSTTYSVIGQNISLNVKEGSIPDNIRRDKEGANNKVQLFDKADAQERMEMAQVMGEISQNTITIALQPMLDKAEAQKAAAEKALKDQPLTSAQRAYYTEQLNRATETINSYGKGSDLQLGIRAATGVLQGLATGNTNAAIVGGLSPFLNKAIKEATTDKATNKVNLFANTVAHAILGAVEAKMLNTNVAAGAAGAVVGETTAHIIADKLYQKSPEAFTEQEKETISALSQVVAGLSGVAVGDNFQSAITSSEIGKRAVENNFYLTKVAAKQPKEEALKTYDLLQKEISRQCSDTGDAMLCRASVGNIIEFVSDKSLSAEYANEHAQSIDFLQEHPEAVADYFRNLDSRLKREAKVFLTVMCFLVLKWQVV</sequence>
<evidence type="ECO:0000256" key="3">
    <source>
        <dbReference type="ARBA" id="ARBA00022913"/>
    </source>
</evidence>
<feature type="domain" description="VENN motif-containing" evidence="5">
    <location>
        <begin position="472"/>
        <end position="519"/>
    </location>
</feature>
<dbReference type="AlphaFoldDB" id="A0A6L9Y8J1"/>
<keyword evidence="7" id="KW-1185">Reference proteome</keyword>
<dbReference type="InterPro" id="IPR025157">
    <property type="entry name" value="Hemagglutinin_rpt"/>
</dbReference>
<protein>
    <submittedName>
        <fullName evidence="6">Hemagglutination protein</fullName>
    </submittedName>
</protein>
<proteinExistence type="predicted"/>
<evidence type="ECO:0000256" key="1">
    <source>
        <dbReference type="ARBA" id="ARBA00004219"/>
    </source>
</evidence>
<dbReference type="GO" id="GO:0090729">
    <property type="term" value="F:toxin activity"/>
    <property type="evidence" value="ECO:0007669"/>
    <property type="project" value="UniProtKB-KW"/>
</dbReference>
<dbReference type="Pfam" id="PF04829">
    <property type="entry name" value="PT-VENN"/>
    <property type="match status" value="1"/>
</dbReference>
<keyword evidence="4" id="KW-0843">Virulence</keyword>
<name>A0A6L9Y8J1_9BURK</name>
<evidence type="ECO:0000256" key="4">
    <source>
        <dbReference type="ARBA" id="ARBA00023026"/>
    </source>
</evidence>
<dbReference type="GO" id="GO:0003824">
    <property type="term" value="F:catalytic activity"/>
    <property type="evidence" value="ECO:0007669"/>
    <property type="project" value="UniProtKB-ARBA"/>
</dbReference>
<dbReference type="RefSeq" id="WP_204319135.1">
    <property type="nucleotide sequence ID" value="NZ_JAAGYR010000026.1"/>
</dbReference>
<dbReference type="Pfam" id="PF13332">
    <property type="entry name" value="Fil_haemagg_2"/>
    <property type="match status" value="1"/>
</dbReference>
<evidence type="ECO:0000313" key="6">
    <source>
        <dbReference type="EMBL" id="NEN76623.1"/>
    </source>
</evidence>
<evidence type="ECO:0000256" key="2">
    <source>
        <dbReference type="ARBA" id="ARBA00022656"/>
    </source>
</evidence>
<dbReference type="Proteomes" id="UP000477651">
    <property type="component" value="Unassembled WGS sequence"/>
</dbReference>
<dbReference type="EMBL" id="JAAGYR010000026">
    <property type="protein sequence ID" value="NEN76623.1"/>
    <property type="molecule type" value="Genomic_DNA"/>
</dbReference>
<keyword evidence="2" id="KW-0800">Toxin</keyword>